<reference evidence="2" key="2">
    <citation type="submission" date="2025-08" db="UniProtKB">
        <authorList>
            <consortium name="Ensembl"/>
        </authorList>
    </citation>
    <scope>IDENTIFICATION</scope>
    <source>
        <strain evidence="2">Glennie</strain>
    </source>
</reference>
<name>A0A6I8PBH6_ORNAN</name>
<evidence type="ECO:0000313" key="2">
    <source>
        <dbReference type="Ensembl" id="ENSOANP00000050136.1"/>
    </source>
</evidence>
<sequence length="28" mass="3174">KNWQESVCMAMAALTVVASIYFFHLAQN</sequence>
<gene>
    <name evidence="2" type="primary">SMIM47</name>
</gene>
<feature type="transmembrane region" description="Helical" evidence="1">
    <location>
        <begin position="7"/>
        <end position="26"/>
    </location>
</feature>
<dbReference type="InParanoid" id="A0A6I8PBH6"/>
<dbReference type="AlphaFoldDB" id="A0A6I8PBH6"/>
<protein>
    <submittedName>
        <fullName evidence="2">Small integral membrane protein 47</fullName>
    </submittedName>
</protein>
<keyword evidence="1" id="KW-1133">Transmembrane helix</keyword>
<proteinExistence type="predicted"/>
<dbReference type="Ensembl" id="ENSOANT00000064464.1">
    <property type="protein sequence ID" value="ENSOANP00000050136.1"/>
    <property type="gene ID" value="ENSOANG00000036841.1"/>
</dbReference>
<reference evidence="2 3" key="1">
    <citation type="journal article" date="2008" name="Nature">
        <title>Genome analysis of the platypus reveals unique signatures of evolution.</title>
        <authorList>
            <person name="Warren W.C."/>
            <person name="Hillier L.W."/>
            <person name="Marshall Graves J.A."/>
            <person name="Birney E."/>
            <person name="Ponting C.P."/>
            <person name="Grutzner F."/>
            <person name="Belov K."/>
            <person name="Miller W."/>
            <person name="Clarke L."/>
            <person name="Chinwalla A.T."/>
            <person name="Yang S.P."/>
            <person name="Heger A."/>
            <person name="Locke D.P."/>
            <person name="Miethke P."/>
            <person name="Waters P.D."/>
            <person name="Veyrunes F."/>
            <person name="Fulton L."/>
            <person name="Fulton B."/>
            <person name="Graves T."/>
            <person name="Wallis J."/>
            <person name="Puente X.S."/>
            <person name="Lopez-Otin C."/>
            <person name="Ordonez G.R."/>
            <person name="Eichler E.E."/>
            <person name="Chen L."/>
            <person name="Cheng Z."/>
            <person name="Deakin J.E."/>
            <person name="Alsop A."/>
            <person name="Thompson K."/>
            <person name="Kirby P."/>
            <person name="Papenfuss A.T."/>
            <person name="Wakefield M.J."/>
            <person name="Olender T."/>
            <person name="Lancet D."/>
            <person name="Huttley G.A."/>
            <person name="Smit A.F."/>
            <person name="Pask A."/>
            <person name="Temple-Smith P."/>
            <person name="Batzer M.A."/>
            <person name="Walker J.A."/>
            <person name="Konkel M.K."/>
            <person name="Harris R.S."/>
            <person name="Whittington C.M."/>
            <person name="Wong E.S."/>
            <person name="Gemmell N.J."/>
            <person name="Buschiazzo E."/>
            <person name="Vargas Jentzsch I.M."/>
            <person name="Merkel A."/>
            <person name="Schmitz J."/>
            <person name="Zemann A."/>
            <person name="Churakov G."/>
            <person name="Kriegs J.O."/>
            <person name="Brosius J."/>
            <person name="Murchison E.P."/>
            <person name="Sachidanandam R."/>
            <person name="Smith C."/>
            <person name="Hannon G.J."/>
            <person name="Tsend-Ayush E."/>
            <person name="McMillan D."/>
            <person name="Attenborough R."/>
            <person name="Rens W."/>
            <person name="Ferguson-Smith M."/>
            <person name="Lefevre C.M."/>
            <person name="Sharp J.A."/>
            <person name="Nicholas K.R."/>
            <person name="Ray D.A."/>
            <person name="Kube M."/>
            <person name="Reinhardt R."/>
            <person name="Pringle T.H."/>
            <person name="Taylor J."/>
            <person name="Jones R.C."/>
            <person name="Nixon B."/>
            <person name="Dacheux J.L."/>
            <person name="Niwa H."/>
            <person name="Sekita Y."/>
            <person name="Huang X."/>
            <person name="Stark A."/>
            <person name="Kheradpour P."/>
            <person name="Kellis M."/>
            <person name="Flicek P."/>
            <person name="Chen Y."/>
            <person name="Webber C."/>
            <person name="Hardison R."/>
            <person name="Nelson J."/>
            <person name="Hallsworth-Pepin K."/>
            <person name="Delehaunty K."/>
            <person name="Markovic C."/>
            <person name="Minx P."/>
            <person name="Feng Y."/>
            <person name="Kremitzki C."/>
            <person name="Mitreva M."/>
            <person name="Glasscock J."/>
            <person name="Wylie T."/>
            <person name="Wohldmann P."/>
            <person name="Thiru P."/>
            <person name="Nhan M.N."/>
            <person name="Pohl C.S."/>
            <person name="Smith S.M."/>
            <person name="Hou S."/>
            <person name="Nefedov M."/>
            <person name="de Jong P.J."/>
            <person name="Renfree M.B."/>
            <person name="Mardis E.R."/>
            <person name="Wilson R.K."/>
        </authorList>
    </citation>
    <scope>NUCLEOTIDE SEQUENCE [LARGE SCALE GENOMIC DNA]</scope>
    <source>
        <strain evidence="2 3">Glennie</strain>
    </source>
</reference>
<organism evidence="2 3">
    <name type="scientific">Ornithorhynchus anatinus</name>
    <name type="common">Duckbill platypus</name>
    <dbReference type="NCBI Taxonomy" id="9258"/>
    <lineage>
        <taxon>Eukaryota</taxon>
        <taxon>Metazoa</taxon>
        <taxon>Chordata</taxon>
        <taxon>Craniata</taxon>
        <taxon>Vertebrata</taxon>
        <taxon>Euteleostomi</taxon>
        <taxon>Mammalia</taxon>
        <taxon>Monotremata</taxon>
        <taxon>Ornithorhynchidae</taxon>
        <taxon>Ornithorhynchus</taxon>
    </lineage>
</organism>
<evidence type="ECO:0000313" key="3">
    <source>
        <dbReference type="Proteomes" id="UP000002279"/>
    </source>
</evidence>
<evidence type="ECO:0000256" key="1">
    <source>
        <dbReference type="SAM" id="Phobius"/>
    </source>
</evidence>
<dbReference type="GeneTree" id="ENSGT01150000287017"/>
<keyword evidence="1" id="KW-0812">Transmembrane</keyword>
<reference evidence="2" key="3">
    <citation type="submission" date="2025-09" db="UniProtKB">
        <authorList>
            <consortium name="Ensembl"/>
        </authorList>
    </citation>
    <scope>IDENTIFICATION</scope>
    <source>
        <strain evidence="2">Glennie</strain>
    </source>
</reference>
<accession>A0A6I8PBH6</accession>
<keyword evidence="3" id="KW-1185">Reference proteome</keyword>
<keyword evidence="1" id="KW-0472">Membrane</keyword>
<dbReference type="Proteomes" id="UP000002279">
    <property type="component" value="Chromosome 5"/>
</dbReference>